<dbReference type="AlphaFoldDB" id="A0A1D8NIH3"/>
<evidence type="ECO:0008006" key="4">
    <source>
        <dbReference type="Google" id="ProtNLM"/>
    </source>
</evidence>
<organism evidence="2 3">
    <name type="scientific">Yarrowia lipolytica</name>
    <name type="common">Candida lipolytica</name>
    <dbReference type="NCBI Taxonomy" id="4952"/>
    <lineage>
        <taxon>Eukaryota</taxon>
        <taxon>Fungi</taxon>
        <taxon>Dikarya</taxon>
        <taxon>Ascomycota</taxon>
        <taxon>Saccharomycotina</taxon>
        <taxon>Dipodascomycetes</taxon>
        <taxon>Dipodascales</taxon>
        <taxon>Dipodascales incertae sedis</taxon>
        <taxon>Yarrowia</taxon>
    </lineage>
</organism>
<reference evidence="2 3" key="1">
    <citation type="journal article" date="2016" name="PLoS ONE">
        <title>Sequence Assembly of Yarrowia lipolytica Strain W29/CLIB89 Shows Transposable Element Diversity.</title>
        <authorList>
            <person name="Magnan C."/>
            <person name="Yu J."/>
            <person name="Chang I."/>
            <person name="Jahn E."/>
            <person name="Kanomata Y."/>
            <person name="Wu J."/>
            <person name="Zeller M."/>
            <person name="Oakes M."/>
            <person name="Baldi P."/>
            <person name="Sandmeyer S."/>
        </authorList>
    </citation>
    <scope>NUCLEOTIDE SEQUENCE [LARGE SCALE GENOMIC DNA]</scope>
    <source>
        <strain evidence="3">CLIB89(W29)</strain>
    </source>
</reference>
<feature type="compositionally biased region" description="Polar residues" evidence="1">
    <location>
        <begin position="238"/>
        <end position="248"/>
    </location>
</feature>
<dbReference type="VEuPathDB" id="FungiDB:YALI0_E14971g"/>
<name>A0A1D8NIH3_YARLL</name>
<gene>
    <name evidence="2" type="ORF">YALI1_E17988g</name>
</gene>
<dbReference type="GeneID" id="2911539"/>
<evidence type="ECO:0000313" key="3">
    <source>
        <dbReference type="Proteomes" id="UP000182444"/>
    </source>
</evidence>
<feature type="region of interest" description="Disordered" evidence="1">
    <location>
        <begin position="139"/>
        <end position="166"/>
    </location>
</feature>
<dbReference type="VEuPathDB" id="FungiDB:YALI1_E17988g"/>
<evidence type="ECO:0000313" key="2">
    <source>
        <dbReference type="EMBL" id="AOW05436.1"/>
    </source>
</evidence>
<evidence type="ECO:0000256" key="1">
    <source>
        <dbReference type="SAM" id="MobiDB-lite"/>
    </source>
</evidence>
<dbReference type="RefSeq" id="XP_503961.2">
    <property type="nucleotide sequence ID" value="XM_503961.2"/>
</dbReference>
<protein>
    <recommendedName>
        <fullName evidence="4">C2H2-type domain-containing protein</fullName>
    </recommendedName>
</protein>
<dbReference type="EMBL" id="CP017557">
    <property type="protein sequence ID" value="AOW05436.1"/>
    <property type="molecule type" value="Genomic_DNA"/>
</dbReference>
<proteinExistence type="predicted"/>
<accession>A0A1D8NIH3</accession>
<feature type="region of interest" description="Disordered" evidence="1">
    <location>
        <begin position="223"/>
        <end position="248"/>
    </location>
</feature>
<dbReference type="OrthoDB" id="2687452at2759"/>
<dbReference type="Proteomes" id="UP000182444">
    <property type="component" value="Chromosome 1E"/>
</dbReference>
<dbReference type="KEGG" id="yli:2911539"/>
<sequence>MSEPSPNSPFMCNTSDSIYTGMALRKVPTNSYHNTTTDQAQSTTFSVPPGELKGPMWGLSCYDDVQGLYTYKEIDPLNIPLPPSASVNIHHTQYSCGPYAGSCFTQGYNHDVYSEQTYSMSSDLSQGLLLSSSQESHDGTIYSYETPSRTNHAHHSHSSSFSDMGQPASYHEELHASSYDSQQSYFSDESRLSSFSETPRTPFSIQELPCAMEKFSTYFHESPKPADMDILSPEGSDSDQGSSEACGTAVQQLERVSSLLSSTPTGHFSNVDPRVRATSLFNTHVPKRVSIENCEEIKALKIKRPLKKPKVLKEFPSVADFVYDPNHEYDPFVQPTSAAMAMLMSCLKPTKKDQVMILKENKRQFWQPNSKYRCHSYVDRILASETLIAMLFKSKKGPIACNHCSLKFENYLAIAAHFDQYNVTRPGRCKYDDCLSSVLGFASPSEQSRHTKTQHGNTAYTCSAEGCAYHSPRLDCVKRHYCKNHGEEADSKVLSKGVRALKDLPNKFQDVKKSKTLTDEEVRQQVAPILAKLRELL</sequence>